<dbReference type="Proteomes" id="UP000469185">
    <property type="component" value="Unassembled WGS sequence"/>
</dbReference>
<name>A0A6N9YFH0_9ACTN</name>
<dbReference type="EMBL" id="JAAGOB010000001">
    <property type="protein sequence ID" value="NED93733.1"/>
    <property type="molecule type" value="Genomic_DNA"/>
</dbReference>
<keyword evidence="2" id="KW-0472">Membrane</keyword>
<keyword evidence="3" id="KW-0121">Carboxypeptidase</keyword>
<keyword evidence="4" id="KW-1185">Reference proteome</keyword>
<keyword evidence="3" id="KW-0645">Protease</keyword>
<sequence>MRVVVEPRIIEVTGEQSRLTVQITNTSEIISGYAIQVLGADPDWVAVDDAAPTLFPGSTTTVTITLTTPADLGSGVRRMAVQVREKTPPFRTTVDELELHVAEVPATAVTLDPVTVSAGRRASFGVTVQNTGNTAFNGVFAGSDPEDRIRFRFAPATVELAPKETISARMEVRARRPLLGSPVVRPLGVRLEPERAPGAAPAGDPQAHGSFVQRAVLSRGAISLVGLLAAITIFALMITTAMSGVVSQSAADRDLAIQVAQARDADGASPAAVSGTVRLITTGDPVAGVTVEAFDQRDPAGPVATTATGDEGRYTIEGLGEGAYLLRFHGAGYSEIWYPGSPDSGDAEPVEVAPGQDHDDVDAALGGLPATLAGTVEGDDVSAATISVQIPLDELGEDARRGEVSGTADAEDRRSSAEGAVIRTVPVGSDGSFEIPDVPSPAVYDLTVTKTGFATEVQRIDLAPGEERTGIKIRLRSGDGLIAGDVRGADGPIGGADISASAGESVGRTVSLTEDDIGAFTLRDLPTPGTYTLTVGAAGHAPETLTVNLAAGQQLTGVSVTLGSDAGELFGQAFETPGDVPASGVDVTVSDGSTSVSTVTQSAGDGTAGAWRVSGLAVPSTYTVTFSRSDLEDQTIQVGLDQYGRITSGGDRESGVRVVMRAAGSNLTGRISLRDAVDGSVEPAGNVVVTAVSGPDEYVVTTASQPADDVGRFSIDQLPPGTYTVTAARTGSTPASSTVTLEAGVDRSVDLQLPAPASITVTVIGDEGPLRGALVTLYRATEYTTSAAAVTSARADEAGRVVFADLDAPEHYIADVRLQEAGAPIAASGPITLDLSEAATVQLTARGGQTGDGEWQ</sequence>
<evidence type="ECO:0000256" key="2">
    <source>
        <dbReference type="SAM" id="Phobius"/>
    </source>
</evidence>
<reference evidence="3 4" key="1">
    <citation type="submission" date="2020-02" db="EMBL/GenBank/DDBJ databases">
        <authorList>
            <person name="Li X.-J."/>
            <person name="Feng X.-M."/>
        </authorList>
    </citation>
    <scope>NUCLEOTIDE SEQUENCE [LARGE SCALE GENOMIC DNA]</scope>
    <source>
        <strain evidence="3 4">CGMCC 4.7225</strain>
    </source>
</reference>
<dbReference type="Gene3D" id="2.60.40.1120">
    <property type="entry name" value="Carboxypeptidase-like, regulatory domain"/>
    <property type="match status" value="3"/>
</dbReference>
<comment type="caution">
    <text evidence="3">The sequence shown here is derived from an EMBL/GenBank/DDBJ whole genome shotgun (WGS) entry which is preliminary data.</text>
</comment>
<protein>
    <submittedName>
        <fullName evidence="3">Carboxypeptidase regulatory-like domain-containing protein</fullName>
    </submittedName>
</protein>
<evidence type="ECO:0000313" key="4">
    <source>
        <dbReference type="Proteomes" id="UP000469185"/>
    </source>
</evidence>
<keyword evidence="2" id="KW-1133">Transmembrane helix</keyword>
<keyword evidence="3" id="KW-0378">Hydrolase</keyword>
<dbReference type="SUPFAM" id="SSF49478">
    <property type="entry name" value="Cna protein B-type domain"/>
    <property type="match status" value="1"/>
</dbReference>
<dbReference type="GO" id="GO:0004180">
    <property type="term" value="F:carboxypeptidase activity"/>
    <property type="evidence" value="ECO:0007669"/>
    <property type="project" value="UniProtKB-KW"/>
</dbReference>
<proteinExistence type="predicted"/>
<dbReference type="AlphaFoldDB" id="A0A6N9YFH0"/>
<organism evidence="3 4">
    <name type="scientific">Phytoactinopolyspora alkaliphila</name>
    <dbReference type="NCBI Taxonomy" id="1783498"/>
    <lineage>
        <taxon>Bacteria</taxon>
        <taxon>Bacillati</taxon>
        <taxon>Actinomycetota</taxon>
        <taxon>Actinomycetes</taxon>
        <taxon>Jiangellales</taxon>
        <taxon>Jiangellaceae</taxon>
        <taxon>Phytoactinopolyspora</taxon>
    </lineage>
</organism>
<keyword evidence="2" id="KW-0812">Transmembrane</keyword>
<evidence type="ECO:0000313" key="3">
    <source>
        <dbReference type="EMBL" id="NED93733.1"/>
    </source>
</evidence>
<dbReference type="GO" id="GO:0030246">
    <property type="term" value="F:carbohydrate binding"/>
    <property type="evidence" value="ECO:0007669"/>
    <property type="project" value="InterPro"/>
</dbReference>
<accession>A0A6N9YFH0</accession>
<dbReference type="Pfam" id="PF13620">
    <property type="entry name" value="CarboxypepD_reg"/>
    <property type="match status" value="3"/>
</dbReference>
<dbReference type="RefSeq" id="WP_163814960.1">
    <property type="nucleotide sequence ID" value="NZ_JAAGOB010000001.1"/>
</dbReference>
<dbReference type="SUPFAM" id="SSF49452">
    <property type="entry name" value="Starch-binding domain-like"/>
    <property type="match status" value="2"/>
</dbReference>
<feature type="transmembrane region" description="Helical" evidence="2">
    <location>
        <begin position="221"/>
        <end position="246"/>
    </location>
</feature>
<gene>
    <name evidence="3" type="ORF">G1H11_00200</name>
</gene>
<feature type="region of interest" description="Disordered" evidence="1">
    <location>
        <begin position="397"/>
        <end position="417"/>
    </location>
</feature>
<evidence type="ECO:0000256" key="1">
    <source>
        <dbReference type="SAM" id="MobiDB-lite"/>
    </source>
</evidence>
<dbReference type="InterPro" id="IPR013784">
    <property type="entry name" value="Carb-bd-like_fold"/>
</dbReference>